<dbReference type="Proteomes" id="UP001218208">
    <property type="component" value="Unassembled WGS sequence"/>
</dbReference>
<dbReference type="AlphaFoldDB" id="A0AAI9BWA9"/>
<sequence>MCGNKAKILDPAGLLTGKNAKYADPLGITKTAVGDPTGDLRKERARLAAQVEADRKAQEDAKNVLPRARNLAALDAADSTAASLNSRLKRRSAFAVSLLQGGATPSSLLASGNRS</sequence>
<proteinExistence type="predicted"/>
<protein>
    <submittedName>
        <fullName evidence="1">Uncharacterized protein</fullName>
    </submittedName>
</protein>
<organism evidence="1 2">
    <name type="scientific">Stenotrophomonas maltophilia</name>
    <name type="common">Pseudomonas maltophilia</name>
    <name type="synonym">Xanthomonas maltophilia</name>
    <dbReference type="NCBI Taxonomy" id="40324"/>
    <lineage>
        <taxon>Bacteria</taxon>
        <taxon>Pseudomonadati</taxon>
        <taxon>Pseudomonadota</taxon>
        <taxon>Gammaproteobacteria</taxon>
        <taxon>Lysobacterales</taxon>
        <taxon>Lysobacteraceae</taxon>
        <taxon>Stenotrophomonas</taxon>
        <taxon>Stenotrophomonas maltophilia group</taxon>
    </lineage>
</organism>
<evidence type="ECO:0000313" key="2">
    <source>
        <dbReference type="Proteomes" id="UP001218208"/>
    </source>
</evidence>
<dbReference type="EMBL" id="ABLOJW010000001">
    <property type="protein sequence ID" value="EKT4090782.1"/>
    <property type="molecule type" value="Genomic_DNA"/>
</dbReference>
<reference evidence="1" key="1">
    <citation type="submission" date="2022-07" db="EMBL/GenBank/DDBJ databases">
        <authorList>
            <consortium name="DAFM: The Division of Animal and Food Microbiology"/>
        </authorList>
    </citation>
    <scope>NUCLEOTIDE SEQUENCE</scope>
    <source>
        <strain evidence="1">19MO01SH01-2</strain>
    </source>
</reference>
<evidence type="ECO:0000313" key="1">
    <source>
        <dbReference type="EMBL" id="EKT4090782.1"/>
    </source>
</evidence>
<comment type="caution">
    <text evidence="1">The sequence shown here is derived from an EMBL/GenBank/DDBJ whole genome shotgun (WGS) entry which is preliminary data.</text>
</comment>
<name>A0AAI9BWA9_STEMA</name>
<accession>A0AAI9BWA9</accession>
<gene>
    <name evidence="1" type="ORF">QEG23_000252</name>
</gene>